<evidence type="ECO:0000256" key="1">
    <source>
        <dbReference type="SAM" id="MobiDB-lite"/>
    </source>
</evidence>
<dbReference type="InterPro" id="IPR012432">
    <property type="entry name" value="DUF1627"/>
</dbReference>
<dbReference type="InterPro" id="IPR036390">
    <property type="entry name" value="WH_DNA-bd_sf"/>
</dbReference>
<feature type="compositionally biased region" description="Polar residues" evidence="1">
    <location>
        <begin position="185"/>
        <end position="196"/>
    </location>
</feature>
<name>A0A756I3X3_SALER</name>
<dbReference type="EMBL" id="DAAWYJ010000054">
    <property type="protein sequence ID" value="HAG0017981.1"/>
    <property type="molecule type" value="Genomic_DNA"/>
</dbReference>
<dbReference type="SUPFAM" id="SSF46785">
    <property type="entry name" value="Winged helix' DNA-binding domain"/>
    <property type="match status" value="1"/>
</dbReference>
<gene>
    <name evidence="2" type="ORF">G8O67_005401</name>
</gene>
<reference evidence="2" key="1">
    <citation type="journal article" date="2018" name="Genome Biol.">
        <title>SKESA: strategic k-mer extension for scrupulous assemblies.</title>
        <authorList>
            <person name="Souvorov A."/>
            <person name="Agarwala R."/>
            <person name="Lipman D.J."/>
        </authorList>
    </citation>
    <scope>NUCLEOTIDE SEQUENCE</scope>
    <source>
        <strain evidence="2">MA.CK_00/00002125</strain>
    </source>
</reference>
<feature type="region of interest" description="Disordered" evidence="1">
    <location>
        <begin position="166"/>
        <end position="204"/>
    </location>
</feature>
<accession>A0A756I3X3</accession>
<dbReference type="Pfam" id="PF07789">
    <property type="entry name" value="DUF1627"/>
    <property type="match status" value="1"/>
</dbReference>
<sequence length="273" mass="29785">METVLDALKAMGKASSREIAARMAIEPRDALEMLKEQQETGTVTFLNGYWSLSGIAPAKAVKRETPKQEAPKESTVKIGEPQMLETIREHGPQTAEDLATLLGITSRKVTSTLAMATGKGRLTRVKRNGKYWYCLPEQDAAPESVHEALPDTDNASTTDIASAATSDNAEAAPEPETQPVVESVPETQQDATSAIDDSTESDTLQETDKNAVVLAESHQDGLTLPTPKEISRVIRKLKSALHQAEQTRESIMAVKKHKKSLDRMAKLLQELQL</sequence>
<evidence type="ECO:0000313" key="2">
    <source>
        <dbReference type="EMBL" id="HAG0017981.1"/>
    </source>
</evidence>
<protein>
    <submittedName>
        <fullName evidence="2">DUF1627 domain-containing protein</fullName>
    </submittedName>
</protein>
<dbReference type="AlphaFoldDB" id="A0A756I3X3"/>
<reference evidence="2" key="2">
    <citation type="submission" date="2020-02" db="EMBL/GenBank/DDBJ databases">
        <authorList>
            <consortium name="NCBI Pathogen Detection Project"/>
        </authorList>
    </citation>
    <scope>NUCLEOTIDE SEQUENCE</scope>
    <source>
        <strain evidence="2">MA.CK_00/00002125</strain>
    </source>
</reference>
<organism evidence="2">
    <name type="scientific">Salmonella enterica</name>
    <name type="common">Salmonella choleraesuis</name>
    <dbReference type="NCBI Taxonomy" id="28901"/>
    <lineage>
        <taxon>Bacteria</taxon>
        <taxon>Pseudomonadati</taxon>
        <taxon>Pseudomonadota</taxon>
        <taxon>Gammaproteobacteria</taxon>
        <taxon>Enterobacterales</taxon>
        <taxon>Enterobacteriaceae</taxon>
        <taxon>Salmonella</taxon>
    </lineage>
</organism>
<comment type="caution">
    <text evidence="2">The sequence shown here is derived from an EMBL/GenBank/DDBJ whole genome shotgun (WGS) entry which is preliminary data.</text>
</comment>
<proteinExistence type="predicted"/>